<feature type="region of interest" description="Disordered" evidence="1">
    <location>
        <begin position="1"/>
        <end position="147"/>
    </location>
</feature>
<sequence length="163" mass="16857">MTRPSAPTPSFKKKHGTPGRGGGICRGSDGSRAVERGAGRCGGAARSLRGASPTGNAHGLAGPAAQSSSRRAHVHTCRRVHTASAPSLHDDAATEHPRTTARDALLTARPAPDHPQQSPHTQVSAPAAKRPTRRSQRYPTSKGAAGAELVITGVKCGVRLMQE</sequence>
<accession>A0ABN8HP07</accession>
<dbReference type="Proteomes" id="UP000837857">
    <property type="component" value="Chromosome 10"/>
</dbReference>
<evidence type="ECO:0000256" key="1">
    <source>
        <dbReference type="SAM" id="MobiDB-lite"/>
    </source>
</evidence>
<feature type="compositionally biased region" description="Basic and acidic residues" evidence="1">
    <location>
        <begin position="88"/>
        <end position="101"/>
    </location>
</feature>
<feature type="compositionally biased region" description="Polar residues" evidence="1">
    <location>
        <begin position="115"/>
        <end position="124"/>
    </location>
</feature>
<organism evidence="2 3">
    <name type="scientific">Iphiclides podalirius</name>
    <name type="common">scarce swallowtail</name>
    <dbReference type="NCBI Taxonomy" id="110791"/>
    <lineage>
        <taxon>Eukaryota</taxon>
        <taxon>Metazoa</taxon>
        <taxon>Ecdysozoa</taxon>
        <taxon>Arthropoda</taxon>
        <taxon>Hexapoda</taxon>
        <taxon>Insecta</taxon>
        <taxon>Pterygota</taxon>
        <taxon>Neoptera</taxon>
        <taxon>Endopterygota</taxon>
        <taxon>Lepidoptera</taxon>
        <taxon>Glossata</taxon>
        <taxon>Ditrysia</taxon>
        <taxon>Papilionoidea</taxon>
        <taxon>Papilionidae</taxon>
        <taxon>Papilioninae</taxon>
        <taxon>Iphiclides</taxon>
    </lineage>
</organism>
<gene>
    <name evidence="2" type="ORF">IPOD504_LOCUS922</name>
</gene>
<reference evidence="2" key="1">
    <citation type="submission" date="2022-03" db="EMBL/GenBank/DDBJ databases">
        <authorList>
            <person name="Martin H S."/>
        </authorList>
    </citation>
    <scope>NUCLEOTIDE SEQUENCE</scope>
</reference>
<feature type="non-terminal residue" evidence="2">
    <location>
        <position position="163"/>
    </location>
</feature>
<evidence type="ECO:0000313" key="2">
    <source>
        <dbReference type="EMBL" id="CAH2036895.1"/>
    </source>
</evidence>
<evidence type="ECO:0000313" key="3">
    <source>
        <dbReference type="Proteomes" id="UP000837857"/>
    </source>
</evidence>
<name>A0ABN8HP07_9NEOP</name>
<proteinExistence type="predicted"/>
<dbReference type="EMBL" id="OW152822">
    <property type="protein sequence ID" value="CAH2036895.1"/>
    <property type="molecule type" value="Genomic_DNA"/>
</dbReference>
<feature type="compositionally biased region" description="Basic residues" evidence="1">
    <location>
        <begin position="70"/>
        <end position="81"/>
    </location>
</feature>
<keyword evidence="3" id="KW-1185">Reference proteome</keyword>
<protein>
    <submittedName>
        <fullName evidence="2">Uncharacterized protein</fullName>
    </submittedName>
</protein>